<comment type="caution">
    <text evidence="1">The sequence shown here is derived from an EMBL/GenBank/DDBJ whole genome shotgun (WGS) entry which is preliminary data.</text>
</comment>
<dbReference type="Proteomes" id="UP001276659">
    <property type="component" value="Unassembled WGS sequence"/>
</dbReference>
<evidence type="ECO:0000313" key="2">
    <source>
        <dbReference type="Proteomes" id="UP001276659"/>
    </source>
</evidence>
<accession>A0AAE0DMC0</accession>
<dbReference type="EMBL" id="JASNWA010000006">
    <property type="protein sequence ID" value="KAK3175082.1"/>
    <property type="molecule type" value="Genomic_DNA"/>
</dbReference>
<evidence type="ECO:0008006" key="3">
    <source>
        <dbReference type="Google" id="ProtNLM"/>
    </source>
</evidence>
<sequence length="152" mass="16943">MTCRGPGSCQRISWLTAHVAGSLNNIMFKKVKLPEFDNTGFELFVQWLYKGSISGPSWVPPGPYVKAWTLGEKLDCPVFQELAPSQLIEIYHYGLLELDALGLVYQGLSVGSSIRQWIVDQYVFEAYSNRFDDNADALASTTKDLPEFAGLS</sequence>
<evidence type="ECO:0000313" key="1">
    <source>
        <dbReference type="EMBL" id="KAK3175082.1"/>
    </source>
</evidence>
<gene>
    <name evidence="1" type="ORF">OEA41_002328</name>
</gene>
<protein>
    <recommendedName>
        <fullName evidence="3">BTB domain-containing protein</fullName>
    </recommendedName>
</protein>
<organism evidence="1 2">
    <name type="scientific">Lepraria neglecta</name>
    <dbReference type="NCBI Taxonomy" id="209136"/>
    <lineage>
        <taxon>Eukaryota</taxon>
        <taxon>Fungi</taxon>
        <taxon>Dikarya</taxon>
        <taxon>Ascomycota</taxon>
        <taxon>Pezizomycotina</taxon>
        <taxon>Lecanoromycetes</taxon>
        <taxon>OSLEUM clade</taxon>
        <taxon>Lecanoromycetidae</taxon>
        <taxon>Lecanorales</taxon>
        <taxon>Lecanorineae</taxon>
        <taxon>Stereocaulaceae</taxon>
        <taxon>Lepraria</taxon>
    </lineage>
</organism>
<name>A0AAE0DMC0_9LECA</name>
<dbReference type="AlphaFoldDB" id="A0AAE0DMC0"/>
<keyword evidence="2" id="KW-1185">Reference proteome</keyword>
<reference evidence="1" key="1">
    <citation type="submission" date="2022-11" db="EMBL/GenBank/DDBJ databases">
        <title>Chromosomal genome sequence assembly and mating type (MAT) locus characterization of the leprose asexual lichenized fungus Lepraria neglecta (Nyl.) Erichsen.</title>
        <authorList>
            <person name="Allen J.L."/>
            <person name="Pfeffer B."/>
        </authorList>
    </citation>
    <scope>NUCLEOTIDE SEQUENCE</scope>
    <source>
        <strain evidence="1">Allen 5258</strain>
    </source>
</reference>
<proteinExistence type="predicted"/>